<protein>
    <submittedName>
        <fullName evidence="2">Uncharacterized protein</fullName>
    </submittedName>
</protein>
<feature type="transmembrane region" description="Helical" evidence="1">
    <location>
        <begin position="41"/>
        <end position="58"/>
    </location>
</feature>
<keyword evidence="1" id="KW-0812">Transmembrane</keyword>
<sequence length="177" mass="19851">MKILKYTLSILFCNAYRLLRFIPNNDPIMGVMLPYSKQGKWWHAALFAFITMLSFDFITSGIGIWTWATAFTYAGLGLLFHFTYRRIKVVKLKHYMGSGILGVLIFDFVTGVVLGPTMFGMSYLQALIGQIPFTAMHLITVSGFILILTPLLDRAVISNPALEDSTVVSKLKMAVRA</sequence>
<feature type="transmembrane region" description="Helical" evidence="1">
    <location>
        <begin position="64"/>
        <end position="84"/>
    </location>
</feature>
<evidence type="ECO:0000256" key="1">
    <source>
        <dbReference type="SAM" id="Phobius"/>
    </source>
</evidence>
<accession>A0A938YX77</accession>
<comment type="caution">
    <text evidence="2">The sequence shown here is derived from an EMBL/GenBank/DDBJ whole genome shotgun (WGS) entry which is preliminary data.</text>
</comment>
<dbReference type="Proteomes" id="UP000809243">
    <property type="component" value="Unassembled WGS sequence"/>
</dbReference>
<keyword evidence="1" id="KW-1133">Transmembrane helix</keyword>
<keyword evidence="1" id="KW-0472">Membrane</keyword>
<dbReference type="Gene3D" id="1.10.1760.20">
    <property type="match status" value="1"/>
</dbReference>
<evidence type="ECO:0000313" key="3">
    <source>
        <dbReference type="Proteomes" id="UP000809243"/>
    </source>
</evidence>
<organism evidence="2 3">
    <name type="scientific">Candidatus Iainarchaeum sp</name>
    <dbReference type="NCBI Taxonomy" id="3101447"/>
    <lineage>
        <taxon>Archaea</taxon>
        <taxon>Candidatus Iainarchaeota</taxon>
        <taxon>Candidatus Iainarchaeia</taxon>
        <taxon>Candidatus Iainarchaeales</taxon>
        <taxon>Candidatus Iainarchaeaceae</taxon>
        <taxon>Candidatus Iainarchaeum</taxon>
    </lineage>
</organism>
<feature type="transmembrane region" description="Helical" evidence="1">
    <location>
        <begin position="96"/>
        <end position="119"/>
    </location>
</feature>
<dbReference type="EMBL" id="JAFGDB010000015">
    <property type="protein sequence ID" value="MBN2066988.1"/>
    <property type="molecule type" value="Genomic_DNA"/>
</dbReference>
<reference evidence="2" key="1">
    <citation type="submission" date="2021-01" db="EMBL/GenBank/DDBJ databases">
        <title>Active Sulfur Cycling in an Early Earth Analoge.</title>
        <authorList>
            <person name="Hahn C.R."/>
            <person name="Youssef N.H."/>
            <person name="Elshahed M."/>
        </authorList>
    </citation>
    <scope>NUCLEOTIDE SEQUENCE</scope>
    <source>
        <strain evidence="2">Zod_Metabat.1151</strain>
    </source>
</reference>
<name>A0A938YX77_9ARCH</name>
<feature type="transmembrane region" description="Helical" evidence="1">
    <location>
        <begin position="131"/>
        <end position="152"/>
    </location>
</feature>
<proteinExistence type="predicted"/>
<evidence type="ECO:0000313" key="2">
    <source>
        <dbReference type="EMBL" id="MBN2066988.1"/>
    </source>
</evidence>
<dbReference type="AlphaFoldDB" id="A0A938YX77"/>
<gene>
    <name evidence="2" type="ORF">JW744_00800</name>
</gene>